<gene>
    <name evidence="1" type="ORF">MSAN_01176600</name>
</gene>
<dbReference type="Proteomes" id="UP000623467">
    <property type="component" value="Unassembled WGS sequence"/>
</dbReference>
<evidence type="ECO:0000313" key="1">
    <source>
        <dbReference type="EMBL" id="KAF7361435.1"/>
    </source>
</evidence>
<dbReference type="EMBL" id="JACAZH010000008">
    <property type="protein sequence ID" value="KAF7361435.1"/>
    <property type="molecule type" value="Genomic_DNA"/>
</dbReference>
<name>A0A8H7D4R9_9AGAR</name>
<reference evidence="1" key="1">
    <citation type="submission" date="2020-05" db="EMBL/GenBank/DDBJ databases">
        <title>Mycena genomes resolve the evolution of fungal bioluminescence.</title>
        <authorList>
            <person name="Tsai I.J."/>
        </authorList>
    </citation>
    <scope>NUCLEOTIDE SEQUENCE</scope>
    <source>
        <strain evidence="1">160909Yilan</strain>
    </source>
</reference>
<dbReference type="AlphaFoldDB" id="A0A8H7D4R9"/>
<accession>A0A8H7D4R9</accession>
<sequence>MSLHETTSRAEALSIQCATAPDMNAFQPIAVSAVEVCRSSASLVSNATHSRRARMEKLAAFVVNETERVIDGIGMPALPLSSERLQDLERVEVKLDEIRRTIERMPLPSKKGGLVKNFTFDREMHRLERELKSVVNALLNGARKIPAAESTGISPMELANLSIRTATAICEAPVLNFLKPVAGIAQIISGNGAGIY</sequence>
<protein>
    <submittedName>
        <fullName evidence="1">Uncharacterized protein</fullName>
    </submittedName>
</protein>
<proteinExistence type="predicted"/>
<evidence type="ECO:0000313" key="2">
    <source>
        <dbReference type="Proteomes" id="UP000623467"/>
    </source>
</evidence>
<organism evidence="1 2">
    <name type="scientific">Mycena sanguinolenta</name>
    <dbReference type="NCBI Taxonomy" id="230812"/>
    <lineage>
        <taxon>Eukaryota</taxon>
        <taxon>Fungi</taxon>
        <taxon>Dikarya</taxon>
        <taxon>Basidiomycota</taxon>
        <taxon>Agaricomycotina</taxon>
        <taxon>Agaricomycetes</taxon>
        <taxon>Agaricomycetidae</taxon>
        <taxon>Agaricales</taxon>
        <taxon>Marasmiineae</taxon>
        <taxon>Mycenaceae</taxon>
        <taxon>Mycena</taxon>
    </lineage>
</organism>
<dbReference type="OrthoDB" id="2947195at2759"/>
<comment type="caution">
    <text evidence="1">The sequence shown here is derived from an EMBL/GenBank/DDBJ whole genome shotgun (WGS) entry which is preliminary data.</text>
</comment>
<keyword evidence="2" id="KW-1185">Reference proteome</keyword>